<dbReference type="AlphaFoldDB" id="A0AAD8MW49"/>
<evidence type="ECO:0000256" key="3">
    <source>
        <dbReference type="ARBA" id="ARBA00022896"/>
    </source>
</evidence>
<reference evidence="10" key="1">
    <citation type="submission" date="2023-02" db="EMBL/GenBank/DDBJ databases">
        <title>Genome of toxic invasive species Heracleum sosnowskyi carries increased number of genes despite the absence of recent whole-genome duplications.</title>
        <authorList>
            <person name="Schelkunov M."/>
            <person name="Shtratnikova V."/>
            <person name="Makarenko M."/>
            <person name="Klepikova A."/>
            <person name="Omelchenko D."/>
            <person name="Novikova G."/>
            <person name="Obukhova E."/>
            <person name="Bogdanov V."/>
            <person name="Penin A."/>
            <person name="Logacheva M."/>
        </authorList>
    </citation>
    <scope>NUCLEOTIDE SEQUENCE</scope>
    <source>
        <strain evidence="10">Hsosn_3</strain>
        <tissue evidence="10">Leaf</tissue>
    </source>
</reference>
<dbReference type="GO" id="GO:0031418">
    <property type="term" value="F:L-ascorbic acid binding"/>
    <property type="evidence" value="ECO:0007669"/>
    <property type="project" value="UniProtKB-KW"/>
</dbReference>
<dbReference type="PROSITE" id="PS51471">
    <property type="entry name" value="FE2OG_OXY"/>
    <property type="match status" value="1"/>
</dbReference>
<reference evidence="10" key="2">
    <citation type="submission" date="2023-05" db="EMBL/GenBank/DDBJ databases">
        <authorList>
            <person name="Schelkunov M.I."/>
        </authorList>
    </citation>
    <scope>NUCLEOTIDE SEQUENCE</scope>
    <source>
        <strain evidence="10">Hsosn_3</strain>
        <tissue evidence="10">Leaf</tissue>
    </source>
</reference>
<comment type="cofactor">
    <cofactor evidence="1">
        <name>L-ascorbate</name>
        <dbReference type="ChEBI" id="CHEBI:38290"/>
    </cofactor>
</comment>
<keyword evidence="11" id="KW-1185">Reference proteome</keyword>
<evidence type="ECO:0000256" key="4">
    <source>
        <dbReference type="ARBA" id="ARBA00022964"/>
    </source>
</evidence>
<keyword evidence="5" id="KW-0560">Oxidoreductase</keyword>
<name>A0AAD8MW49_9APIA</name>
<keyword evidence="3" id="KW-0847">Vitamin C</keyword>
<evidence type="ECO:0000259" key="9">
    <source>
        <dbReference type="PROSITE" id="PS51471"/>
    </source>
</evidence>
<feature type="domain" description="Fe2OG dioxygenase" evidence="9">
    <location>
        <begin position="284"/>
        <end position="385"/>
    </location>
</feature>
<keyword evidence="6" id="KW-0408">Iron</keyword>
<dbReference type="InterPro" id="IPR005123">
    <property type="entry name" value="Oxoglu/Fe-dep_dioxygenase_dom"/>
</dbReference>
<dbReference type="SMART" id="SM00702">
    <property type="entry name" value="P4Hc"/>
    <property type="match status" value="1"/>
</dbReference>
<feature type="transmembrane region" description="Helical" evidence="8">
    <location>
        <begin position="62"/>
        <end position="81"/>
    </location>
</feature>
<feature type="region of interest" description="Disordered" evidence="7">
    <location>
        <begin position="122"/>
        <end position="150"/>
    </location>
</feature>
<sequence>MAPLRLSGNLFDPARVAFLCPSGTTDLSPYGFLVYSCPYGIQFIALLAILHKPVWLVFVGPYGPFSCPSGTFLAPLALLFAPLSRFLHSLVFSGIASSAASYYTCIPYYTCSFATGVRAATTQRRPKDRREGFKPPVGNSSSADAESERVKSIREYKQRIRSSYQPMHRELFEMNFTGFLVPSLLEAINDSTENGVRRIISEPTPGLIIFDMFKPEFCQMLLEEFGNFKKWAWETKTRIMRPNTMYRYGAVLADLGMETMIGKLMKDFILPMSTIFFPEVGGDTIDSYHGFIVDYGADTAHHLDFHVDDSEVTLNVCLGEKFYGGELFLRGVRCVKHLNVDSELKEIFDYSQVPGRSVLHRGHHRHGALSTTSGHRVNMLLWCKSSIFREMSKEEQNSPSWCGVCRREEN</sequence>
<keyword evidence="8" id="KW-1133">Transmembrane helix</keyword>
<evidence type="ECO:0000256" key="6">
    <source>
        <dbReference type="ARBA" id="ARBA00023004"/>
    </source>
</evidence>
<dbReference type="Proteomes" id="UP001237642">
    <property type="component" value="Unassembled WGS sequence"/>
</dbReference>
<dbReference type="EMBL" id="JAUIZM010000004">
    <property type="protein sequence ID" value="KAK1387077.1"/>
    <property type="molecule type" value="Genomic_DNA"/>
</dbReference>
<comment type="caution">
    <text evidence="10">The sequence shown here is derived from an EMBL/GenBank/DDBJ whole genome shotgun (WGS) entry which is preliminary data.</text>
</comment>
<feature type="transmembrane region" description="Helical" evidence="8">
    <location>
        <begin position="32"/>
        <end position="50"/>
    </location>
</feature>
<keyword evidence="2" id="KW-0479">Metal-binding</keyword>
<dbReference type="GO" id="GO:0051213">
    <property type="term" value="F:dioxygenase activity"/>
    <property type="evidence" value="ECO:0007669"/>
    <property type="project" value="UniProtKB-KW"/>
</dbReference>
<accession>A0AAD8MW49</accession>
<keyword evidence="8" id="KW-0812">Transmembrane</keyword>
<dbReference type="PANTHER" id="PTHR24014">
    <property type="entry name" value="2-OXOGLUTARATE AND IRON-DEPENDENT OXYGENASE DOMAIN-CONTAINING PROTEIN 2"/>
    <property type="match status" value="1"/>
</dbReference>
<gene>
    <name evidence="10" type="ORF">POM88_015255</name>
</gene>
<dbReference type="Gene3D" id="2.60.120.620">
    <property type="entry name" value="q2cbj1_9rhob like domain"/>
    <property type="match status" value="1"/>
</dbReference>
<proteinExistence type="predicted"/>
<evidence type="ECO:0000313" key="11">
    <source>
        <dbReference type="Proteomes" id="UP001237642"/>
    </source>
</evidence>
<evidence type="ECO:0000256" key="5">
    <source>
        <dbReference type="ARBA" id="ARBA00023002"/>
    </source>
</evidence>
<dbReference type="GO" id="GO:0005506">
    <property type="term" value="F:iron ion binding"/>
    <property type="evidence" value="ECO:0007669"/>
    <property type="project" value="InterPro"/>
</dbReference>
<organism evidence="10 11">
    <name type="scientific">Heracleum sosnowskyi</name>
    <dbReference type="NCBI Taxonomy" id="360622"/>
    <lineage>
        <taxon>Eukaryota</taxon>
        <taxon>Viridiplantae</taxon>
        <taxon>Streptophyta</taxon>
        <taxon>Embryophyta</taxon>
        <taxon>Tracheophyta</taxon>
        <taxon>Spermatophyta</taxon>
        <taxon>Magnoliopsida</taxon>
        <taxon>eudicotyledons</taxon>
        <taxon>Gunneridae</taxon>
        <taxon>Pentapetalae</taxon>
        <taxon>asterids</taxon>
        <taxon>campanulids</taxon>
        <taxon>Apiales</taxon>
        <taxon>Apiaceae</taxon>
        <taxon>Apioideae</taxon>
        <taxon>apioid superclade</taxon>
        <taxon>Tordylieae</taxon>
        <taxon>Tordyliinae</taxon>
        <taxon>Heracleum</taxon>
    </lineage>
</organism>
<evidence type="ECO:0000256" key="1">
    <source>
        <dbReference type="ARBA" id="ARBA00001961"/>
    </source>
</evidence>
<dbReference type="GO" id="GO:0016705">
    <property type="term" value="F:oxidoreductase activity, acting on paired donors, with incorporation or reduction of molecular oxygen"/>
    <property type="evidence" value="ECO:0007669"/>
    <property type="project" value="InterPro"/>
</dbReference>
<keyword evidence="4" id="KW-0223">Dioxygenase</keyword>
<dbReference type="InterPro" id="IPR006620">
    <property type="entry name" value="Pro_4_hyd_alph"/>
</dbReference>
<dbReference type="Pfam" id="PF25238">
    <property type="entry name" value="OGFOD2-like"/>
    <property type="match status" value="1"/>
</dbReference>
<evidence type="ECO:0000256" key="2">
    <source>
        <dbReference type="ARBA" id="ARBA00022723"/>
    </source>
</evidence>
<protein>
    <submittedName>
        <fullName evidence="10">2-oxoglutarate and Fe(II)-dependent oxygenase superfamily protein</fullName>
    </submittedName>
</protein>
<evidence type="ECO:0000256" key="7">
    <source>
        <dbReference type="SAM" id="MobiDB-lite"/>
    </source>
</evidence>
<evidence type="ECO:0000313" key="10">
    <source>
        <dbReference type="EMBL" id="KAK1387077.1"/>
    </source>
</evidence>
<dbReference type="PANTHER" id="PTHR24014:SF4">
    <property type="entry name" value="2-OXOGLUTARATE AND IRON-DEPENDENT OXYGENASE DOMAIN-CONTAINING PROTEIN 2"/>
    <property type="match status" value="1"/>
</dbReference>
<keyword evidence="8" id="KW-0472">Membrane</keyword>
<evidence type="ECO:0000256" key="8">
    <source>
        <dbReference type="SAM" id="Phobius"/>
    </source>
</evidence>